<comment type="caution">
    <text evidence="2">The sequence shown here is derived from an EMBL/GenBank/DDBJ whole genome shotgun (WGS) entry which is preliminary data.</text>
</comment>
<dbReference type="Pfam" id="PF23353">
    <property type="entry name" value="BBS2_hp"/>
    <property type="match status" value="1"/>
</dbReference>
<dbReference type="InterPro" id="IPR055380">
    <property type="entry name" value="BBS2_hp_dom"/>
</dbReference>
<keyword evidence="3" id="KW-1185">Reference proteome</keyword>
<evidence type="ECO:0000313" key="2">
    <source>
        <dbReference type="EMBL" id="KAH3884123.1"/>
    </source>
</evidence>
<gene>
    <name evidence="2" type="ORF">DPMN_008094</name>
</gene>
<organism evidence="2 3">
    <name type="scientific">Dreissena polymorpha</name>
    <name type="common">Zebra mussel</name>
    <name type="synonym">Mytilus polymorpha</name>
    <dbReference type="NCBI Taxonomy" id="45954"/>
    <lineage>
        <taxon>Eukaryota</taxon>
        <taxon>Metazoa</taxon>
        <taxon>Spiralia</taxon>
        <taxon>Lophotrochozoa</taxon>
        <taxon>Mollusca</taxon>
        <taxon>Bivalvia</taxon>
        <taxon>Autobranchia</taxon>
        <taxon>Heteroconchia</taxon>
        <taxon>Euheterodonta</taxon>
        <taxon>Imparidentia</taxon>
        <taxon>Neoheterodontei</taxon>
        <taxon>Myida</taxon>
        <taxon>Dreissenoidea</taxon>
        <taxon>Dreissenidae</taxon>
        <taxon>Dreissena</taxon>
    </lineage>
</organism>
<proteinExistence type="predicted"/>
<sequence>MKKGYTELYNMNRDLINGYKIRCGNHQELLAALKNVNLIVQKAGRMRGNSNMM</sequence>
<dbReference type="EMBL" id="JAIWYP010000001">
    <property type="protein sequence ID" value="KAH3884123.1"/>
    <property type="molecule type" value="Genomic_DNA"/>
</dbReference>
<dbReference type="GO" id="GO:0016020">
    <property type="term" value="C:membrane"/>
    <property type="evidence" value="ECO:0007669"/>
    <property type="project" value="TreeGrafter"/>
</dbReference>
<dbReference type="PANTHER" id="PTHR32465:SF0">
    <property type="entry name" value="BARDET-BIEDL SYNDROME 2 PROTEIN"/>
    <property type="match status" value="1"/>
</dbReference>
<dbReference type="InterPro" id="IPR016616">
    <property type="entry name" value="Bardet-Biedl_syndrome_2_prot"/>
</dbReference>
<dbReference type="AlphaFoldDB" id="A0A9D4MXF3"/>
<dbReference type="GO" id="GO:0036064">
    <property type="term" value="C:ciliary basal body"/>
    <property type="evidence" value="ECO:0007669"/>
    <property type="project" value="TreeGrafter"/>
</dbReference>
<reference evidence="2" key="1">
    <citation type="journal article" date="2019" name="bioRxiv">
        <title>The Genome of the Zebra Mussel, Dreissena polymorpha: A Resource for Invasive Species Research.</title>
        <authorList>
            <person name="McCartney M.A."/>
            <person name="Auch B."/>
            <person name="Kono T."/>
            <person name="Mallez S."/>
            <person name="Zhang Y."/>
            <person name="Obille A."/>
            <person name="Becker A."/>
            <person name="Abrahante J.E."/>
            <person name="Garbe J."/>
            <person name="Badalamenti J.P."/>
            <person name="Herman A."/>
            <person name="Mangelson H."/>
            <person name="Liachko I."/>
            <person name="Sullivan S."/>
            <person name="Sone E.D."/>
            <person name="Koren S."/>
            <person name="Silverstein K.A.T."/>
            <person name="Beckman K.B."/>
            <person name="Gohl D.M."/>
        </authorList>
    </citation>
    <scope>NUCLEOTIDE SEQUENCE</scope>
    <source>
        <strain evidence="2">Duluth1</strain>
        <tissue evidence="2">Whole animal</tissue>
    </source>
</reference>
<evidence type="ECO:0000313" key="3">
    <source>
        <dbReference type="Proteomes" id="UP000828390"/>
    </source>
</evidence>
<evidence type="ECO:0000259" key="1">
    <source>
        <dbReference type="Pfam" id="PF23353"/>
    </source>
</evidence>
<feature type="domain" description="BBS2 hairpin" evidence="1">
    <location>
        <begin position="1"/>
        <end position="45"/>
    </location>
</feature>
<accession>A0A9D4MXF3</accession>
<dbReference type="Proteomes" id="UP000828390">
    <property type="component" value="Unassembled WGS sequence"/>
</dbReference>
<dbReference type="GO" id="GO:1905515">
    <property type="term" value="P:non-motile cilium assembly"/>
    <property type="evidence" value="ECO:0007669"/>
    <property type="project" value="InterPro"/>
</dbReference>
<dbReference type="PANTHER" id="PTHR32465">
    <property type="entry name" value="BARDET-BIEDL SYNDROME 2 PROTEIN"/>
    <property type="match status" value="1"/>
</dbReference>
<dbReference type="GO" id="GO:0031514">
    <property type="term" value="C:motile cilium"/>
    <property type="evidence" value="ECO:0007669"/>
    <property type="project" value="TreeGrafter"/>
</dbReference>
<name>A0A9D4MXF3_DREPO</name>
<dbReference type="GO" id="GO:0043005">
    <property type="term" value="C:neuron projection"/>
    <property type="evidence" value="ECO:0007669"/>
    <property type="project" value="TreeGrafter"/>
</dbReference>
<dbReference type="GO" id="GO:0034464">
    <property type="term" value="C:BBSome"/>
    <property type="evidence" value="ECO:0007669"/>
    <property type="project" value="InterPro"/>
</dbReference>
<reference evidence="2" key="2">
    <citation type="submission" date="2020-11" db="EMBL/GenBank/DDBJ databases">
        <authorList>
            <person name="McCartney M.A."/>
            <person name="Auch B."/>
            <person name="Kono T."/>
            <person name="Mallez S."/>
            <person name="Becker A."/>
            <person name="Gohl D.M."/>
            <person name="Silverstein K.A.T."/>
            <person name="Koren S."/>
            <person name="Bechman K.B."/>
            <person name="Herman A."/>
            <person name="Abrahante J.E."/>
            <person name="Garbe J."/>
        </authorList>
    </citation>
    <scope>NUCLEOTIDE SEQUENCE</scope>
    <source>
        <strain evidence="2">Duluth1</strain>
        <tissue evidence="2">Whole animal</tissue>
    </source>
</reference>
<protein>
    <recommendedName>
        <fullName evidence="1">BBS2 hairpin domain-containing protein</fullName>
    </recommendedName>
</protein>